<protein>
    <recommendedName>
        <fullName evidence="3">PII-uridylyltransferase/Glutamine-synthetase adenylyltransferase domain-containing protein</fullName>
    </recommendedName>
</protein>
<keyword evidence="2" id="KW-1185">Reference proteome</keyword>
<name>A0ABT4BC58_9ACTN</name>
<gene>
    <name evidence="1" type="ORF">OWR29_39450</name>
</gene>
<dbReference type="RefSeq" id="WP_267568664.1">
    <property type="nucleotide sequence ID" value="NZ_JAPNTZ010000018.1"/>
</dbReference>
<organism evidence="1 2">
    <name type="scientific">Paractinoplanes pyxinae</name>
    <dbReference type="NCBI Taxonomy" id="2997416"/>
    <lineage>
        <taxon>Bacteria</taxon>
        <taxon>Bacillati</taxon>
        <taxon>Actinomycetota</taxon>
        <taxon>Actinomycetes</taxon>
        <taxon>Micromonosporales</taxon>
        <taxon>Micromonosporaceae</taxon>
        <taxon>Paractinoplanes</taxon>
    </lineage>
</organism>
<dbReference type="Proteomes" id="UP001151002">
    <property type="component" value="Unassembled WGS sequence"/>
</dbReference>
<reference evidence="1" key="1">
    <citation type="submission" date="2022-11" db="EMBL/GenBank/DDBJ databases">
        <authorList>
            <person name="Somphong A."/>
            <person name="Phongsopitanun W."/>
        </authorList>
    </citation>
    <scope>NUCLEOTIDE SEQUENCE</scope>
    <source>
        <strain evidence="1">Pm04-4</strain>
    </source>
</reference>
<evidence type="ECO:0000313" key="1">
    <source>
        <dbReference type="EMBL" id="MCY1144109.1"/>
    </source>
</evidence>
<evidence type="ECO:0000313" key="2">
    <source>
        <dbReference type="Proteomes" id="UP001151002"/>
    </source>
</evidence>
<sequence length="133" mass="15402">MTRLRHEDLVRSVWEGLELPGTTADYHFLLQGAVTELWSRRKREPAGLRMAETFGYLDLALLEAVPRTAWRNIDHPNDGFLRITSLERLVSMLEREGALREALALSRRAQRFGDHYRSEELEAKVAALDEELR</sequence>
<comment type="caution">
    <text evidence="1">The sequence shown here is derived from an EMBL/GenBank/DDBJ whole genome shotgun (WGS) entry which is preliminary data.</text>
</comment>
<accession>A0ABT4BC58</accession>
<proteinExistence type="predicted"/>
<evidence type="ECO:0008006" key="3">
    <source>
        <dbReference type="Google" id="ProtNLM"/>
    </source>
</evidence>
<dbReference type="EMBL" id="JAPNTZ010000018">
    <property type="protein sequence ID" value="MCY1144109.1"/>
    <property type="molecule type" value="Genomic_DNA"/>
</dbReference>